<dbReference type="Proteomes" id="UP000238479">
    <property type="component" value="Unassembled WGS sequence"/>
</dbReference>
<name>A0A2P6SQ52_ROSCH</name>
<gene>
    <name evidence="1" type="ORF">RchiOBHm_Chr0c38g0503101</name>
</gene>
<evidence type="ECO:0000313" key="2">
    <source>
        <dbReference type="Proteomes" id="UP000238479"/>
    </source>
</evidence>
<dbReference type="EMBL" id="PDCK01000033">
    <property type="protein sequence ID" value="PRQ60829.1"/>
    <property type="molecule type" value="Genomic_DNA"/>
</dbReference>
<evidence type="ECO:0000313" key="1">
    <source>
        <dbReference type="EMBL" id="PRQ60829.1"/>
    </source>
</evidence>
<organism evidence="1 2">
    <name type="scientific">Rosa chinensis</name>
    <name type="common">China rose</name>
    <dbReference type="NCBI Taxonomy" id="74649"/>
    <lineage>
        <taxon>Eukaryota</taxon>
        <taxon>Viridiplantae</taxon>
        <taxon>Streptophyta</taxon>
        <taxon>Embryophyta</taxon>
        <taxon>Tracheophyta</taxon>
        <taxon>Spermatophyta</taxon>
        <taxon>Magnoliopsida</taxon>
        <taxon>eudicotyledons</taxon>
        <taxon>Gunneridae</taxon>
        <taxon>Pentapetalae</taxon>
        <taxon>rosids</taxon>
        <taxon>fabids</taxon>
        <taxon>Rosales</taxon>
        <taxon>Rosaceae</taxon>
        <taxon>Rosoideae</taxon>
        <taxon>Rosoideae incertae sedis</taxon>
        <taxon>Rosa</taxon>
    </lineage>
</organism>
<protein>
    <submittedName>
        <fullName evidence="1">Uncharacterized protein</fullName>
    </submittedName>
</protein>
<comment type="caution">
    <text evidence="1">The sequence shown here is derived from an EMBL/GenBank/DDBJ whole genome shotgun (WGS) entry which is preliminary data.</text>
</comment>
<keyword evidence="2" id="KW-1185">Reference proteome</keyword>
<accession>A0A2P6SQ52</accession>
<reference evidence="1 2" key="1">
    <citation type="journal article" date="2018" name="Nat. Genet.">
        <title>The Rosa genome provides new insights in the design of modern roses.</title>
        <authorList>
            <person name="Bendahmane M."/>
        </authorList>
    </citation>
    <scope>NUCLEOTIDE SEQUENCE [LARGE SCALE GENOMIC DNA]</scope>
    <source>
        <strain evidence="2">cv. Old Blush</strain>
    </source>
</reference>
<sequence length="49" mass="5452">MVVGIFYSLSLVEGLEEKYSPAARRSRLQVCVKTCSSSPSFYSTWGFLA</sequence>
<dbReference type="Gramene" id="PRQ60829">
    <property type="protein sequence ID" value="PRQ60829"/>
    <property type="gene ID" value="RchiOBHm_Chr0c38g0503101"/>
</dbReference>
<proteinExistence type="predicted"/>
<dbReference type="AlphaFoldDB" id="A0A2P6SQ52"/>